<comment type="catalytic activity">
    <reaction evidence="7">
        <text>L-cysteinyl-[prolipoprotein] + a 1,2-diacyl-sn-glycero-3-phospho-(1'-sn-glycerol) = an S-1,2-diacyl-sn-glyceryl-L-cysteinyl-[prolipoprotein] + sn-glycerol 1-phosphate + H(+)</text>
        <dbReference type="Rhea" id="RHEA:56712"/>
        <dbReference type="Rhea" id="RHEA-COMP:14679"/>
        <dbReference type="Rhea" id="RHEA-COMP:14680"/>
        <dbReference type="ChEBI" id="CHEBI:15378"/>
        <dbReference type="ChEBI" id="CHEBI:29950"/>
        <dbReference type="ChEBI" id="CHEBI:57685"/>
        <dbReference type="ChEBI" id="CHEBI:64716"/>
        <dbReference type="ChEBI" id="CHEBI:140658"/>
        <dbReference type="EC" id="2.5.1.145"/>
    </reaction>
</comment>
<keyword evidence="2 7" id="KW-1003">Cell membrane</keyword>
<keyword evidence="5 7" id="KW-1133">Transmembrane helix</keyword>
<keyword evidence="8" id="KW-0449">Lipoprotein</keyword>
<comment type="caution">
    <text evidence="8">The sequence shown here is derived from an EMBL/GenBank/DDBJ whole genome shotgun (WGS) entry which is preliminary data.</text>
</comment>
<dbReference type="EC" id="2.5.1.145" evidence="7"/>
<evidence type="ECO:0000256" key="2">
    <source>
        <dbReference type="ARBA" id="ARBA00022475"/>
    </source>
</evidence>
<evidence type="ECO:0000256" key="6">
    <source>
        <dbReference type="ARBA" id="ARBA00023136"/>
    </source>
</evidence>
<dbReference type="Proteomes" id="UP000196475">
    <property type="component" value="Unassembled WGS sequence"/>
</dbReference>
<evidence type="ECO:0000256" key="3">
    <source>
        <dbReference type="ARBA" id="ARBA00022679"/>
    </source>
</evidence>
<protein>
    <recommendedName>
        <fullName evidence="7">Phosphatidylglycerol--prolipoprotein diacylglyceryl transferase</fullName>
        <ecNumber evidence="7">2.5.1.145</ecNumber>
    </recommendedName>
</protein>
<dbReference type="InterPro" id="IPR001640">
    <property type="entry name" value="Lgt"/>
</dbReference>
<gene>
    <name evidence="7" type="primary">lgt</name>
    <name evidence="8" type="ORF">BAA01_13840</name>
</gene>
<reference evidence="9" key="1">
    <citation type="submission" date="2016-06" db="EMBL/GenBank/DDBJ databases">
        <authorList>
            <person name="Nascimento L."/>
            <person name="Pereira R.V."/>
            <person name="Martins L.F."/>
            <person name="Quaggio R.B."/>
            <person name="Silva A.M."/>
            <person name="Setubal J.C."/>
        </authorList>
    </citation>
    <scope>NUCLEOTIDE SEQUENCE [LARGE SCALE GENOMIC DNA]</scope>
</reference>
<proteinExistence type="inferred from homology"/>
<feature type="transmembrane region" description="Helical" evidence="7">
    <location>
        <begin position="47"/>
        <end position="69"/>
    </location>
</feature>
<feature type="transmembrane region" description="Helical" evidence="7">
    <location>
        <begin position="260"/>
        <end position="278"/>
    </location>
</feature>
<dbReference type="GO" id="GO:0008961">
    <property type="term" value="F:phosphatidylglycerol-prolipoprotein diacylglyceryl transferase activity"/>
    <property type="evidence" value="ECO:0007669"/>
    <property type="project" value="UniProtKB-UniRule"/>
</dbReference>
<feature type="transmembrane region" description="Helical" evidence="7">
    <location>
        <begin position="15"/>
        <end position="35"/>
    </location>
</feature>
<dbReference type="GO" id="GO:0005886">
    <property type="term" value="C:plasma membrane"/>
    <property type="evidence" value="ECO:0007669"/>
    <property type="project" value="UniProtKB-SubCell"/>
</dbReference>
<dbReference type="GO" id="GO:0042158">
    <property type="term" value="P:lipoprotein biosynthetic process"/>
    <property type="evidence" value="ECO:0007669"/>
    <property type="project" value="UniProtKB-UniRule"/>
</dbReference>
<dbReference type="NCBIfam" id="TIGR00544">
    <property type="entry name" value="lgt"/>
    <property type="match status" value="1"/>
</dbReference>
<comment type="similarity">
    <text evidence="1 7">Belongs to the Lgt family.</text>
</comment>
<accession>A0A1Y3PPS4</accession>
<dbReference type="PANTHER" id="PTHR30589:SF0">
    <property type="entry name" value="PHOSPHATIDYLGLYCEROL--PROLIPOPROTEIN DIACYLGLYCERYL TRANSFERASE"/>
    <property type="match status" value="1"/>
</dbReference>
<dbReference type="HAMAP" id="MF_01147">
    <property type="entry name" value="Lgt"/>
    <property type="match status" value="1"/>
</dbReference>
<feature type="binding site" evidence="7">
    <location>
        <position position="132"/>
    </location>
    <ligand>
        <name>a 1,2-diacyl-sn-glycero-3-phospho-(1'-sn-glycerol)</name>
        <dbReference type="ChEBI" id="CHEBI:64716"/>
    </ligand>
</feature>
<keyword evidence="6 7" id="KW-0472">Membrane</keyword>
<evidence type="ECO:0000256" key="1">
    <source>
        <dbReference type="ARBA" id="ARBA00007150"/>
    </source>
</evidence>
<comment type="function">
    <text evidence="7">Catalyzes the transfer of the diacylglyceryl group from phosphatidylglycerol to the sulfhydryl group of the N-terminal cysteine of a prolipoprotein, the first step in the formation of mature lipoproteins.</text>
</comment>
<dbReference type="UniPathway" id="UPA00664"/>
<evidence type="ECO:0000256" key="5">
    <source>
        <dbReference type="ARBA" id="ARBA00022989"/>
    </source>
</evidence>
<dbReference type="AlphaFoldDB" id="A0A1Y3PPS4"/>
<dbReference type="PROSITE" id="PS01311">
    <property type="entry name" value="LGT"/>
    <property type="match status" value="1"/>
</dbReference>
<comment type="subcellular location">
    <subcellularLocation>
        <location evidence="7">Cell membrane</location>
        <topology evidence="7">Multi-pass membrane protein</topology>
    </subcellularLocation>
</comment>
<feature type="transmembrane region" description="Helical" evidence="7">
    <location>
        <begin position="200"/>
        <end position="217"/>
    </location>
</feature>
<evidence type="ECO:0000313" key="9">
    <source>
        <dbReference type="Proteomes" id="UP000196475"/>
    </source>
</evidence>
<dbReference type="PANTHER" id="PTHR30589">
    <property type="entry name" value="PROLIPOPROTEIN DIACYLGLYCERYL TRANSFERASE"/>
    <property type="match status" value="1"/>
</dbReference>
<dbReference type="Pfam" id="PF01790">
    <property type="entry name" value="LGT"/>
    <property type="match status" value="1"/>
</dbReference>
<sequence length="301" mass="34257">MVLDPIAFQFGPFTVHWYGIILGLAALAGLGLAVWRAKRIGFDHELLLDFMIFAVPAAIFCARVYYVLFQWDYYSQHPGEIIAIWKGGIAIHGALIGGIVTAVLFSRFRRVSFWQLADIAAPGLLLGQAIGRWGNFMNQEAHGGPVSREFLESLHLPEWIIEQMNIGGVYYHPTFLYESLWNLLGVAVLLWLSGRNPRRGLVFLSYVIWYSVGRFFIEGLRTDSLAFDGPRWLEGLLNGLWTPMRLLFEPGAMAYGNIRTAQLVSLLLVLLAVGLMAVRRLKRWDKTRYRDVETRLRRKKG</sequence>
<evidence type="ECO:0000313" key="8">
    <source>
        <dbReference type="EMBL" id="OUM88126.1"/>
    </source>
</evidence>
<comment type="pathway">
    <text evidence="7">Protein modification; lipoprotein biosynthesis (diacylglyceryl transfer).</text>
</comment>
<name>A0A1Y3PPS4_9BACI</name>
<feature type="transmembrane region" description="Helical" evidence="7">
    <location>
        <begin position="81"/>
        <end position="105"/>
    </location>
</feature>
<keyword evidence="4 7" id="KW-0812">Transmembrane</keyword>
<organism evidence="8 9">
    <name type="scientific">Bacillus thermozeamaize</name>
    <dbReference type="NCBI Taxonomy" id="230954"/>
    <lineage>
        <taxon>Bacteria</taxon>
        <taxon>Bacillati</taxon>
        <taxon>Bacillota</taxon>
        <taxon>Bacilli</taxon>
        <taxon>Bacillales</taxon>
        <taxon>Bacillaceae</taxon>
        <taxon>Bacillus</taxon>
    </lineage>
</organism>
<evidence type="ECO:0000256" key="4">
    <source>
        <dbReference type="ARBA" id="ARBA00022692"/>
    </source>
</evidence>
<dbReference type="EMBL" id="LZRT01000066">
    <property type="protein sequence ID" value="OUM88126.1"/>
    <property type="molecule type" value="Genomic_DNA"/>
</dbReference>
<keyword evidence="3 7" id="KW-0808">Transferase</keyword>
<evidence type="ECO:0000256" key="7">
    <source>
        <dbReference type="HAMAP-Rule" id="MF_01147"/>
    </source>
</evidence>
<feature type="transmembrane region" description="Helical" evidence="7">
    <location>
        <begin position="174"/>
        <end position="193"/>
    </location>
</feature>